<organism evidence="2 3">
    <name type="scientific">Candidatus Wallbacteria bacterium HGW-Wallbacteria-1</name>
    <dbReference type="NCBI Taxonomy" id="2013854"/>
    <lineage>
        <taxon>Bacteria</taxon>
        <taxon>Candidatus Walliibacteriota</taxon>
    </lineage>
</organism>
<dbReference type="Pfam" id="PF00881">
    <property type="entry name" value="Nitroreductase"/>
    <property type="match status" value="1"/>
</dbReference>
<accession>A0A2N1PPQ6</accession>
<comment type="caution">
    <text evidence="2">The sequence shown here is derived from an EMBL/GenBank/DDBJ whole genome shotgun (WGS) entry which is preliminary data.</text>
</comment>
<name>A0A2N1PPQ6_9BACT</name>
<gene>
    <name evidence="2" type="ORF">CVV64_10110</name>
</gene>
<dbReference type="AlphaFoldDB" id="A0A2N1PPQ6"/>
<dbReference type="InterPro" id="IPR050627">
    <property type="entry name" value="Nitroreductase/BluB"/>
</dbReference>
<dbReference type="InterPro" id="IPR029479">
    <property type="entry name" value="Nitroreductase"/>
</dbReference>
<dbReference type="Proteomes" id="UP000233256">
    <property type="component" value="Unassembled WGS sequence"/>
</dbReference>
<dbReference type="SUPFAM" id="SSF55469">
    <property type="entry name" value="FMN-dependent nitroreductase-like"/>
    <property type="match status" value="1"/>
</dbReference>
<dbReference type="GO" id="GO:0016491">
    <property type="term" value="F:oxidoreductase activity"/>
    <property type="evidence" value="ECO:0007669"/>
    <property type="project" value="InterPro"/>
</dbReference>
<evidence type="ECO:0000259" key="1">
    <source>
        <dbReference type="Pfam" id="PF00881"/>
    </source>
</evidence>
<evidence type="ECO:0000313" key="3">
    <source>
        <dbReference type="Proteomes" id="UP000233256"/>
    </source>
</evidence>
<reference evidence="2 3" key="1">
    <citation type="journal article" date="2017" name="ISME J.">
        <title>Potential for microbial H2 and metal transformations associated with novel bacteria and archaea in deep terrestrial subsurface sediments.</title>
        <authorList>
            <person name="Hernsdorf A.W."/>
            <person name="Amano Y."/>
            <person name="Miyakawa K."/>
            <person name="Ise K."/>
            <person name="Suzuki Y."/>
            <person name="Anantharaman K."/>
            <person name="Probst A."/>
            <person name="Burstein D."/>
            <person name="Thomas B.C."/>
            <person name="Banfield J.F."/>
        </authorList>
    </citation>
    <scope>NUCLEOTIDE SEQUENCE [LARGE SCALE GENOMIC DNA]</scope>
    <source>
        <strain evidence="2">HGW-Wallbacteria-1</strain>
    </source>
</reference>
<dbReference type="EMBL" id="PGXC01000006">
    <property type="protein sequence ID" value="PKK90311.1"/>
    <property type="molecule type" value="Genomic_DNA"/>
</dbReference>
<sequence length="210" mass="23919">MKEIEILEHVMSSRRSIRKYSSEPVSRDLIERVMKAAILAPSGQNRQPWDFHILMNRSIILNLAEIVRRACLELRESVDKDKLSFFDNYSCFFDFFRDAPAVIAVFARPYTPISQLVSGESLSEKIVSVNDTTHIQSVSSAVTNLILAASSLGLGTCWNTNCVLASSEIREFLNVRMPWEFISLVSIGWPAENPSPTRRFQIEKVVHFHE</sequence>
<dbReference type="Gene3D" id="3.40.109.10">
    <property type="entry name" value="NADH Oxidase"/>
    <property type="match status" value="1"/>
</dbReference>
<evidence type="ECO:0000313" key="2">
    <source>
        <dbReference type="EMBL" id="PKK90311.1"/>
    </source>
</evidence>
<protein>
    <recommendedName>
        <fullName evidence="1">Nitroreductase domain-containing protein</fullName>
    </recommendedName>
</protein>
<feature type="domain" description="Nitroreductase" evidence="1">
    <location>
        <begin position="12"/>
        <end position="189"/>
    </location>
</feature>
<dbReference type="PANTHER" id="PTHR23026">
    <property type="entry name" value="NADPH NITROREDUCTASE"/>
    <property type="match status" value="1"/>
</dbReference>
<dbReference type="InterPro" id="IPR000415">
    <property type="entry name" value="Nitroreductase-like"/>
</dbReference>
<dbReference type="PANTHER" id="PTHR23026:SF123">
    <property type="entry name" value="NAD(P)H NITROREDUCTASE RV3131-RELATED"/>
    <property type="match status" value="1"/>
</dbReference>
<proteinExistence type="predicted"/>